<reference evidence="2 3" key="1">
    <citation type="submission" date="2017-09" db="EMBL/GenBank/DDBJ databases">
        <title>WGS assembly of Aquilegia coerulea Goldsmith.</title>
        <authorList>
            <person name="Hodges S."/>
            <person name="Kramer E."/>
            <person name="Nordborg M."/>
            <person name="Tomkins J."/>
            <person name="Borevitz J."/>
            <person name="Derieg N."/>
            <person name="Yan J."/>
            <person name="Mihaltcheva S."/>
            <person name="Hayes R.D."/>
            <person name="Rokhsar D."/>
        </authorList>
    </citation>
    <scope>NUCLEOTIDE SEQUENCE [LARGE SCALE GENOMIC DNA]</scope>
    <source>
        <strain evidence="3">cv. Goldsmith</strain>
    </source>
</reference>
<evidence type="ECO:0000256" key="1">
    <source>
        <dbReference type="SAM" id="MobiDB-lite"/>
    </source>
</evidence>
<sequence length="126" mass="14330">MGLEIPEEFWPITPIQTIRIPRTKTTIKGGEDDNGVKVLDLVEEIKNVSVEIEKVLEEKEEECHTPKSEDQLLKTPLVCPPAPRKPRPMKRKSVVLNSQLFFHVPRDLNSVFIPLLVNPSKKIRAG</sequence>
<dbReference type="PANTHER" id="PTHR35162:SF2">
    <property type="entry name" value="OS08G0516600 PROTEIN"/>
    <property type="match status" value="1"/>
</dbReference>
<dbReference type="InterPro" id="IPR053115">
    <property type="entry name" value="CDK_inhibitor"/>
</dbReference>
<feature type="compositionally biased region" description="Basic and acidic residues" evidence="1">
    <location>
        <begin position="61"/>
        <end position="72"/>
    </location>
</feature>
<protein>
    <submittedName>
        <fullName evidence="2">Uncharacterized protein</fullName>
    </submittedName>
</protein>
<dbReference type="Proteomes" id="UP000230069">
    <property type="component" value="Unassembled WGS sequence"/>
</dbReference>
<dbReference type="AlphaFoldDB" id="A0A2G5DBQ5"/>
<dbReference type="PANTHER" id="PTHR35162">
    <property type="entry name" value="OS08G0516600 PROTEIN"/>
    <property type="match status" value="1"/>
</dbReference>
<accession>A0A2G5DBQ5</accession>
<dbReference type="InParanoid" id="A0A2G5DBQ5"/>
<name>A0A2G5DBQ5_AQUCA</name>
<keyword evidence="3" id="KW-1185">Reference proteome</keyword>
<gene>
    <name evidence="2" type="ORF">AQUCO_02400170v1</name>
</gene>
<evidence type="ECO:0000313" key="2">
    <source>
        <dbReference type="EMBL" id="PIA40914.1"/>
    </source>
</evidence>
<dbReference type="EMBL" id="KZ305041">
    <property type="protein sequence ID" value="PIA40914.1"/>
    <property type="molecule type" value="Genomic_DNA"/>
</dbReference>
<feature type="region of interest" description="Disordered" evidence="1">
    <location>
        <begin position="61"/>
        <end position="90"/>
    </location>
</feature>
<evidence type="ECO:0000313" key="3">
    <source>
        <dbReference type="Proteomes" id="UP000230069"/>
    </source>
</evidence>
<proteinExistence type="predicted"/>
<organism evidence="2 3">
    <name type="scientific">Aquilegia coerulea</name>
    <name type="common">Rocky mountain columbine</name>
    <dbReference type="NCBI Taxonomy" id="218851"/>
    <lineage>
        <taxon>Eukaryota</taxon>
        <taxon>Viridiplantae</taxon>
        <taxon>Streptophyta</taxon>
        <taxon>Embryophyta</taxon>
        <taxon>Tracheophyta</taxon>
        <taxon>Spermatophyta</taxon>
        <taxon>Magnoliopsida</taxon>
        <taxon>Ranunculales</taxon>
        <taxon>Ranunculaceae</taxon>
        <taxon>Thalictroideae</taxon>
        <taxon>Aquilegia</taxon>
    </lineage>
</organism>
<dbReference type="OrthoDB" id="848456at2759"/>